<keyword evidence="7" id="KW-0282">Flagellum</keyword>
<dbReference type="GO" id="GO:0030694">
    <property type="term" value="C:bacterial-type flagellum basal body, rod"/>
    <property type="evidence" value="ECO:0007669"/>
    <property type="project" value="InterPro"/>
</dbReference>
<organism evidence="7 9">
    <name type="scientific">Caldalkalibacillus thermarum (strain TA2.A1)</name>
    <dbReference type="NCBI Taxonomy" id="986075"/>
    <lineage>
        <taxon>Bacteria</taxon>
        <taxon>Bacillati</taxon>
        <taxon>Bacillota</taxon>
        <taxon>Bacilli</taxon>
        <taxon>Bacillales</taxon>
        <taxon>Bacillaceae</taxon>
        <taxon>Caldalkalibacillus</taxon>
    </lineage>
</organism>
<gene>
    <name evidence="8" type="primary">flgB</name>
    <name evidence="7" type="ORF">CathTA2_1970</name>
    <name evidence="8" type="ORF">HUR95_11880</name>
</gene>
<dbReference type="OrthoDB" id="9792068at2"/>
<sequence>MLLFSPSFALVEKALDASALRHKALASNIANVDTPFYKRRDVSFEAELQRAVRRGQTLSAYRTDPRHIPFKHQTLAEPQIVIDRHTTYNHNGNNVDLDVEMAELAKNQIKYHALVDRANGHFKKLKTVINEGR</sequence>
<dbReference type="eggNOG" id="COG1815">
    <property type="taxonomic scope" value="Bacteria"/>
</dbReference>
<dbReference type="PANTHER" id="PTHR30435:SF12">
    <property type="entry name" value="FLAGELLAR BASAL BODY ROD PROTEIN FLGB"/>
    <property type="match status" value="1"/>
</dbReference>
<keyword evidence="7" id="KW-0966">Cell projection</keyword>
<dbReference type="NCBIfam" id="TIGR01396">
    <property type="entry name" value="FlgB"/>
    <property type="match status" value="1"/>
</dbReference>
<comment type="subunit">
    <text evidence="6">The basal body constitutes a major portion of the flagellar organelle and consists of a number of rings mounted on a central rod.</text>
</comment>
<evidence type="ECO:0000256" key="6">
    <source>
        <dbReference type="PIRNR" id="PIRNR002889"/>
    </source>
</evidence>
<name>F5L820_CALTT</name>
<reference evidence="7 9" key="1">
    <citation type="journal article" date="2011" name="J. Bacteriol.">
        <title>Draft genome sequence of the thermoalkaliphilic Caldalkalibacillus thermarum strain TA2.A1.</title>
        <authorList>
            <person name="Kalamorz F."/>
            <person name="Keis S."/>
            <person name="McMillan D.G."/>
            <person name="Olsson K."/>
            <person name="Stanton J.A."/>
            <person name="Stockwell P."/>
            <person name="Black M.A."/>
            <person name="Klingeman D.M."/>
            <person name="Land M.L."/>
            <person name="Han C.S."/>
            <person name="Martin S.L."/>
            <person name="Becher S.A."/>
            <person name="Peddie C.J."/>
            <person name="Morgan H.W."/>
            <person name="Matthies D."/>
            <person name="Preiss L."/>
            <person name="Meier T."/>
            <person name="Brown S.D."/>
            <person name="Cook G.M."/>
        </authorList>
    </citation>
    <scope>NUCLEOTIDE SEQUENCE [LARGE SCALE GENOMIC DNA]</scope>
    <source>
        <strain evidence="7 9">TA2.A1</strain>
    </source>
</reference>
<dbReference type="Proteomes" id="UP000825179">
    <property type="component" value="Chromosome"/>
</dbReference>
<dbReference type="Proteomes" id="UP000010716">
    <property type="component" value="Unassembled WGS sequence"/>
</dbReference>
<dbReference type="InterPro" id="IPR019776">
    <property type="entry name" value="Flagellar_basal_body_rod_CS"/>
</dbReference>
<dbReference type="KEGG" id="cthu:HUR95_11880"/>
<evidence type="ECO:0000256" key="1">
    <source>
        <dbReference type="ARBA" id="ARBA00004117"/>
    </source>
</evidence>
<dbReference type="PROSITE" id="PS00588">
    <property type="entry name" value="FLAGELLA_BB_ROD"/>
    <property type="match status" value="1"/>
</dbReference>
<dbReference type="PIRSF" id="PIRSF002889">
    <property type="entry name" value="Rod_FlgB"/>
    <property type="match status" value="1"/>
</dbReference>
<keyword evidence="10" id="KW-1185">Reference proteome</keyword>
<evidence type="ECO:0000256" key="4">
    <source>
        <dbReference type="ARBA" id="ARBA00023143"/>
    </source>
</evidence>
<evidence type="ECO:0000256" key="3">
    <source>
        <dbReference type="ARBA" id="ARBA00014376"/>
    </source>
</evidence>
<evidence type="ECO:0000256" key="2">
    <source>
        <dbReference type="ARBA" id="ARBA00009677"/>
    </source>
</evidence>
<dbReference type="InterPro" id="IPR006300">
    <property type="entry name" value="FlgB"/>
</dbReference>
<evidence type="ECO:0000313" key="8">
    <source>
        <dbReference type="EMBL" id="QZT33025.1"/>
    </source>
</evidence>
<keyword evidence="4 6" id="KW-0975">Bacterial flagellum</keyword>
<keyword evidence="7" id="KW-0969">Cilium</keyword>
<proteinExistence type="inferred from homology"/>
<dbReference type="PANTHER" id="PTHR30435">
    <property type="entry name" value="FLAGELLAR PROTEIN"/>
    <property type="match status" value="1"/>
</dbReference>
<dbReference type="EMBL" id="AFCE01000147">
    <property type="protein sequence ID" value="EGL82528.1"/>
    <property type="molecule type" value="Genomic_DNA"/>
</dbReference>
<dbReference type="RefSeq" id="WP_007505168.1">
    <property type="nucleotide sequence ID" value="NZ_AFCE01000147.1"/>
</dbReference>
<reference evidence="8" key="3">
    <citation type="submission" date="2021-08" db="EMBL/GenBank/DDBJ databases">
        <authorList>
            <person name="de Jong S."/>
            <person name="van den Broek M."/>
            <person name="Merkel A."/>
            <person name="de la Torre Cortes P."/>
            <person name="Kalamorz F."/>
            <person name="Cook G."/>
            <person name="van Loosdrecht M."/>
            <person name="McMillan D."/>
        </authorList>
    </citation>
    <scope>NUCLEOTIDE SEQUENCE</scope>
    <source>
        <strain evidence="8">TA2.A1</strain>
    </source>
</reference>
<dbReference type="EMBL" id="CP082237">
    <property type="protein sequence ID" value="QZT33025.1"/>
    <property type="molecule type" value="Genomic_DNA"/>
</dbReference>
<protein>
    <recommendedName>
        <fullName evidence="3 6">Flagellar basal body rod protein FlgB</fullName>
    </recommendedName>
</protein>
<evidence type="ECO:0000313" key="9">
    <source>
        <dbReference type="Proteomes" id="UP000010716"/>
    </source>
</evidence>
<evidence type="ECO:0000313" key="7">
    <source>
        <dbReference type="EMBL" id="EGL82528.1"/>
    </source>
</evidence>
<dbReference type="GO" id="GO:0071978">
    <property type="term" value="P:bacterial-type flagellum-dependent swarming motility"/>
    <property type="evidence" value="ECO:0007669"/>
    <property type="project" value="TreeGrafter"/>
</dbReference>
<reference evidence="8 10" key="2">
    <citation type="journal article" date="2020" name="Extremophiles">
        <title>Genomic analysis of Caldalkalibacillus thermarum TA2.A1 reveals aerobic alkaliphilic metabolism and evolutionary hallmarks linking alkaliphilic bacteria and plant life.</title>
        <authorList>
            <person name="de Jong S.I."/>
            <person name="van den Broek M.A."/>
            <person name="Merkel A.Y."/>
            <person name="de la Torre Cortes P."/>
            <person name="Kalamorz F."/>
            <person name="Cook G.M."/>
            <person name="van Loosdrecht M.C.M."/>
            <person name="McMillan D.G.G."/>
        </authorList>
    </citation>
    <scope>NUCLEOTIDE SEQUENCE [LARGE SCALE GENOMIC DNA]</scope>
    <source>
        <strain evidence="8 10">TA2.A1</strain>
    </source>
</reference>
<evidence type="ECO:0000256" key="5">
    <source>
        <dbReference type="ARBA" id="ARBA00024934"/>
    </source>
</evidence>
<comment type="function">
    <text evidence="5 6">Structural component of flagellum, the bacterial motility apparatus. Part of the rod structure of flagellar basal body.</text>
</comment>
<evidence type="ECO:0000313" key="10">
    <source>
        <dbReference type="Proteomes" id="UP000825179"/>
    </source>
</evidence>
<accession>F5L820</accession>
<dbReference type="AlphaFoldDB" id="F5L820"/>
<comment type="subcellular location">
    <subcellularLocation>
        <location evidence="1 6">Bacterial flagellum basal body</location>
    </subcellularLocation>
</comment>
<comment type="similarity">
    <text evidence="2 6">Belongs to the flagella basal body rod proteins family.</text>
</comment>